<feature type="transmembrane region" description="Helical" evidence="5">
    <location>
        <begin position="297"/>
        <end position="325"/>
    </location>
</feature>
<protein>
    <submittedName>
        <fullName evidence="6">APC family permease</fullName>
    </submittedName>
    <submittedName>
        <fullName evidence="7">Amino acid permease</fullName>
    </submittedName>
</protein>
<feature type="transmembrane region" description="Helical" evidence="5">
    <location>
        <begin position="251"/>
        <end position="271"/>
    </location>
</feature>
<keyword evidence="2 5" id="KW-0812">Transmembrane</keyword>
<dbReference type="Pfam" id="PF13520">
    <property type="entry name" value="AA_permease_2"/>
    <property type="match status" value="1"/>
</dbReference>
<feature type="transmembrane region" description="Helical" evidence="5">
    <location>
        <begin position="69"/>
        <end position="88"/>
    </location>
</feature>
<feature type="transmembrane region" description="Helical" evidence="5">
    <location>
        <begin position="108"/>
        <end position="135"/>
    </location>
</feature>
<dbReference type="GO" id="GO:0016020">
    <property type="term" value="C:membrane"/>
    <property type="evidence" value="ECO:0007669"/>
    <property type="project" value="UniProtKB-SubCell"/>
</dbReference>
<sequence length="610" mass="64868">MVYGLARRQLRPKVPLRPGEGDKQRLTSLEGLSALSLDALSSVAYGPEAIVVVLVVAGTGALTATLPITLAITFLLAVLVISYGQVIAVHPDGGGAYAVARKDLGPRFSLLAAASLVVDYVLTVAVSLAAGADALASAFPAVAGEKLLICLLGLALLTVVNLWGVAESARVLMLPTLVFVVAIFGVIVVGLFRSHPAAVVGTYQPVHVEQTLGVLLILKAFSSGCSALTGVEAIANAVPSFRTPRIRRAQVTELMLGALLGVMLIGLAVLIRRDHVVPRGDVTVLAQLTAGAYGDGWAYYVTNLSVTLVLLLAANTSFGGLPVLMSLLARDHRLPHLFGLRAERPVYRYGVVVLALLAALLLLASDADTFRLIPLFAIGVFTGFTLSQTGLVRHWAGERPAGWRRRAVINGTGAVLTSVAGVILLTTKFLEGAWVVVIAVPLLMLLFARIQRYYTDVGAELQLGRVPDPPDRRAGSLVIVPVGEVSRLTRLAVGAALALGDEVVAVAVHGDPRKSQALHQAWDAWNPGVRLDIVDSPHHSLVQPIVDYVQRAVDENATEGGRQIAVLIPEVEPRHRRYEILQNQRGLLLATVLRARTDVVVCLVPFRLKV</sequence>
<evidence type="ECO:0000313" key="6">
    <source>
        <dbReference type="EMBL" id="AZS88522.1"/>
    </source>
</evidence>
<dbReference type="OrthoDB" id="9759676at2"/>
<dbReference type="GO" id="GO:0022857">
    <property type="term" value="F:transmembrane transporter activity"/>
    <property type="evidence" value="ECO:0007669"/>
    <property type="project" value="InterPro"/>
</dbReference>
<dbReference type="Proteomes" id="UP000501753">
    <property type="component" value="Chromosome"/>
</dbReference>
<feature type="transmembrane region" description="Helical" evidence="5">
    <location>
        <begin position="370"/>
        <end position="386"/>
    </location>
</feature>
<dbReference type="PANTHER" id="PTHR47704">
    <property type="entry name" value="POTASSIUM TRANSPORTER KIMA"/>
    <property type="match status" value="1"/>
</dbReference>
<name>A0A3Q9KYA6_STRGD</name>
<feature type="transmembrane region" description="Helical" evidence="5">
    <location>
        <begin position="43"/>
        <end position="62"/>
    </location>
</feature>
<organism evidence="6 8">
    <name type="scientific">Streptomyces griseoviridis</name>
    <dbReference type="NCBI Taxonomy" id="45398"/>
    <lineage>
        <taxon>Bacteria</taxon>
        <taxon>Bacillati</taxon>
        <taxon>Actinomycetota</taxon>
        <taxon>Actinomycetes</taxon>
        <taxon>Kitasatosporales</taxon>
        <taxon>Streptomycetaceae</taxon>
        <taxon>Streptomyces</taxon>
    </lineage>
</organism>
<dbReference type="EMBL" id="CP034687">
    <property type="protein sequence ID" value="AZS88522.1"/>
    <property type="molecule type" value="Genomic_DNA"/>
</dbReference>
<feature type="transmembrane region" description="Helical" evidence="5">
    <location>
        <begin position="407"/>
        <end position="426"/>
    </location>
</feature>
<evidence type="ECO:0000256" key="2">
    <source>
        <dbReference type="ARBA" id="ARBA00022692"/>
    </source>
</evidence>
<dbReference type="Proteomes" id="UP000271291">
    <property type="component" value="Chromosome"/>
</dbReference>
<feature type="transmembrane region" description="Helical" evidence="5">
    <location>
        <begin position="147"/>
        <end position="166"/>
    </location>
</feature>
<evidence type="ECO:0000256" key="3">
    <source>
        <dbReference type="ARBA" id="ARBA00022989"/>
    </source>
</evidence>
<dbReference type="InterPro" id="IPR053153">
    <property type="entry name" value="APC_K+_Transporter"/>
</dbReference>
<feature type="transmembrane region" description="Helical" evidence="5">
    <location>
        <begin position="432"/>
        <end position="450"/>
    </location>
</feature>
<feature type="transmembrane region" description="Helical" evidence="5">
    <location>
        <begin position="172"/>
        <end position="192"/>
    </location>
</feature>
<evidence type="ECO:0000313" key="7">
    <source>
        <dbReference type="EMBL" id="QCN84639.1"/>
    </source>
</evidence>
<evidence type="ECO:0000256" key="4">
    <source>
        <dbReference type="ARBA" id="ARBA00023136"/>
    </source>
</evidence>
<dbReference type="InterPro" id="IPR002293">
    <property type="entry name" value="AA/rel_permease1"/>
</dbReference>
<dbReference type="RefSeq" id="WP_127181292.1">
    <property type="nucleotide sequence ID" value="NZ_CP029078.1"/>
</dbReference>
<evidence type="ECO:0000256" key="5">
    <source>
        <dbReference type="SAM" id="Phobius"/>
    </source>
</evidence>
<evidence type="ECO:0000313" key="9">
    <source>
        <dbReference type="Proteomes" id="UP000501753"/>
    </source>
</evidence>
<feature type="transmembrane region" description="Helical" evidence="5">
    <location>
        <begin position="346"/>
        <end position="364"/>
    </location>
</feature>
<proteinExistence type="predicted"/>
<reference evidence="6 8" key="2">
    <citation type="submission" date="2018-12" db="EMBL/GenBank/DDBJ databases">
        <title>Streptomyces griseoviridis F1-27 complete genome.</title>
        <authorList>
            <person name="Mariita R.M."/>
            <person name="Sello J.K."/>
        </authorList>
    </citation>
    <scope>NUCLEOTIDE SEQUENCE [LARGE SCALE GENOMIC DNA]</scope>
    <source>
        <strain evidence="6 8">F1-27</strain>
    </source>
</reference>
<dbReference type="PANTHER" id="PTHR47704:SF1">
    <property type="entry name" value="POTASSIUM TRANSPORTER KIMA"/>
    <property type="match status" value="1"/>
</dbReference>
<dbReference type="Gene3D" id="1.20.1740.10">
    <property type="entry name" value="Amino acid/polyamine transporter I"/>
    <property type="match status" value="1"/>
</dbReference>
<keyword evidence="9" id="KW-1185">Reference proteome</keyword>
<reference evidence="7 9" key="1">
    <citation type="submission" date="2018-04" db="EMBL/GenBank/DDBJ databases">
        <title>Complete genome sequences of Streptomyces griseoviridis K61 and characterization of antagonistic properties of biological control agents.</title>
        <authorList>
            <person name="Mariita R.M."/>
            <person name="Sello J.K."/>
        </authorList>
    </citation>
    <scope>NUCLEOTIDE SEQUENCE [LARGE SCALE GENOMIC DNA]</scope>
    <source>
        <strain evidence="7 9">K61</strain>
    </source>
</reference>
<dbReference type="AlphaFoldDB" id="A0A3Q9KYA6"/>
<gene>
    <name evidence="7" type="ORF">DDJ31_06275</name>
    <name evidence="6" type="ORF">ELQ87_32985</name>
</gene>
<keyword evidence="4 5" id="KW-0472">Membrane</keyword>
<dbReference type="KEGG" id="sgd:ELQ87_32985"/>
<comment type="subcellular location">
    <subcellularLocation>
        <location evidence="1">Membrane</location>
        <topology evidence="1">Multi-pass membrane protein</topology>
    </subcellularLocation>
</comment>
<dbReference type="EMBL" id="CP029078">
    <property type="protein sequence ID" value="QCN84639.1"/>
    <property type="molecule type" value="Genomic_DNA"/>
</dbReference>
<accession>A0A3Q9KYA6</accession>
<evidence type="ECO:0000313" key="8">
    <source>
        <dbReference type="Proteomes" id="UP000271291"/>
    </source>
</evidence>
<keyword evidence="3 5" id="KW-1133">Transmembrane helix</keyword>
<evidence type="ECO:0000256" key="1">
    <source>
        <dbReference type="ARBA" id="ARBA00004141"/>
    </source>
</evidence>